<dbReference type="Pfam" id="PF20696">
    <property type="entry name" value="UbiD_C"/>
    <property type="match status" value="1"/>
</dbReference>
<dbReference type="Pfam" id="PF20695">
    <property type="entry name" value="UbiD_N"/>
    <property type="match status" value="1"/>
</dbReference>
<dbReference type="SUPFAM" id="SSF50475">
    <property type="entry name" value="FMN-binding split barrel"/>
    <property type="match status" value="1"/>
</dbReference>
<evidence type="ECO:0000259" key="3">
    <source>
        <dbReference type="Pfam" id="PF20696"/>
    </source>
</evidence>
<proteinExistence type="predicted"/>
<dbReference type="STRING" id="1810504.PG2T_14420"/>
<dbReference type="SUPFAM" id="SSF143968">
    <property type="entry name" value="UbiD C-terminal domain-like"/>
    <property type="match status" value="1"/>
</dbReference>
<dbReference type="KEGG" id="gbi:PG2T_14420"/>
<dbReference type="AlphaFoldDB" id="A0A1B1YX43"/>
<dbReference type="Proteomes" id="UP000092952">
    <property type="component" value="Chromosome"/>
</dbReference>
<dbReference type="InParanoid" id="A0A1B1YX43"/>
<organism evidence="4 5">
    <name type="scientific">Immundisolibacter cernigliae</name>
    <dbReference type="NCBI Taxonomy" id="1810504"/>
    <lineage>
        <taxon>Bacteria</taxon>
        <taxon>Pseudomonadati</taxon>
        <taxon>Pseudomonadota</taxon>
        <taxon>Gammaproteobacteria</taxon>
        <taxon>Immundisolibacterales</taxon>
        <taxon>Immundisolibacteraceae</taxon>
        <taxon>Immundisolibacter</taxon>
    </lineage>
</organism>
<feature type="domain" description="3-octaprenyl-4-hydroxybenzoate carboxy-lyase-like C-terminal" evidence="3">
    <location>
        <begin position="321"/>
        <end position="449"/>
    </location>
</feature>
<feature type="domain" description="3-octaprenyl-4-hydroxybenzoate carboxy-lyase-like Rift-related" evidence="1">
    <location>
        <begin position="116"/>
        <end position="314"/>
    </location>
</feature>
<reference evidence="5" key="1">
    <citation type="submission" date="2016-03" db="EMBL/GenBank/DDBJ databases">
        <title>Complete genome sequence of Solimmundus cernigliae, representing a novel lineage of polycyclic aromatic hydrocarbon degraders within the Gammaproteobacteria.</title>
        <authorList>
            <person name="Singleton D.R."/>
            <person name="Dickey A.N."/>
            <person name="Scholl E.H."/>
            <person name="Wright F.A."/>
            <person name="Aitken M.D."/>
        </authorList>
    </citation>
    <scope>NUCLEOTIDE SEQUENCE [LARGE SCALE GENOMIC DNA]</scope>
    <source>
        <strain evidence="5">TR3.2</strain>
    </source>
</reference>
<dbReference type="GO" id="GO:0046281">
    <property type="term" value="P:cinnamic acid catabolic process"/>
    <property type="evidence" value="ECO:0007669"/>
    <property type="project" value="TreeGrafter"/>
</dbReference>
<evidence type="ECO:0000259" key="1">
    <source>
        <dbReference type="Pfam" id="PF01977"/>
    </source>
</evidence>
<evidence type="ECO:0008006" key="6">
    <source>
        <dbReference type="Google" id="ProtNLM"/>
    </source>
</evidence>
<dbReference type="PANTHER" id="PTHR30108">
    <property type="entry name" value="3-OCTAPRENYL-4-HYDROXYBENZOATE CARBOXY-LYASE-RELATED"/>
    <property type="match status" value="1"/>
</dbReference>
<protein>
    <recommendedName>
        <fullName evidence="6">UbiD family decarboxylase</fullName>
    </recommendedName>
</protein>
<dbReference type="PANTHER" id="PTHR30108:SF17">
    <property type="entry name" value="FERULIC ACID DECARBOXYLASE 1"/>
    <property type="match status" value="1"/>
</dbReference>
<dbReference type="RefSeq" id="WP_068807034.1">
    <property type="nucleotide sequence ID" value="NZ_CP014671.1"/>
</dbReference>
<dbReference type="OrthoDB" id="9809841at2"/>
<dbReference type="InterPro" id="IPR049381">
    <property type="entry name" value="UbiD-like_C"/>
</dbReference>
<dbReference type="EMBL" id="CP014671">
    <property type="protein sequence ID" value="ANX05257.1"/>
    <property type="molecule type" value="Genomic_DNA"/>
</dbReference>
<feature type="domain" description="3-octaprenyl-4-hydroxybenzoate carboxy-lyase-like N-terminal" evidence="2">
    <location>
        <begin position="20"/>
        <end position="97"/>
    </location>
</feature>
<dbReference type="InterPro" id="IPR049383">
    <property type="entry name" value="UbiD-like_N"/>
</dbReference>
<name>A0A1B1YX43_9GAMM</name>
<evidence type="ECO:0000259" key="2">
    <source>
        <dbReference type="Pfam" id="PF20695"/>
    </source>
</evidence>
<dbReference type="NCBIfam" id="TIGR00148">
    <property type="entry name" value="UbiD family decarboxylase"/>
    <property type="match status" value="1"/>
</dbReference>
<accession>A0A1B1YX43</accession>
<sequence length="489" mass="53333">MDQTTTQPTHTGLMDFRAWINELERTGHLVKIADEIDPQTEAGAIMRLANERQSPAQWFTNLKGAMPGSSLLGGPFATKERIAVAFGLPPDTPYSVLTDVFADALHGKRIKPVIVPTGSCQENVLLGDDVDLDLLPVAKLHPQDGGPYIGTLNIGVCKDFDTDWVNWGTYRGMKHDKKSTGLWLGPLNQGGQILKKYRAADKVMEYAMFFGGDPMHNIVASSSVPPGVSEVDVVGGIRGEPVKLVKCKTVDLYVPANAEIVLEGTVSPGDEKEEGPFGEYPGYVVSGTNARPVFRLTALTYRNNPILPATCLGVPVDDAVMWVLEVAASVKEALRTKGVPIIDVAVPEFSGCHAVVVSTKTPHAGIPQLISSISWADRNASYFPYVIVVDEDIDPWNLGEVFHAMCTKCNPVRDIHIHPGYINSPLTPYIAGHPLRELGAGGGNVLLDCTWPIEWKAEQRPHRLAFKNTYPEAVKDKVLANFARWGLQR</sequence>
<dbReference type="GO" id="GO:0033494">
    <property type="term" value="P:ferulate metabolic process"/>
    <property type="evidence" value="ECO:0007669"/>
    <property type="project" value="TreeGrafter"/>
</dbReference>
<dbReference type="GO" id="GO:0005737">
    <property type="term" value="C:cytoplasm"/>
    <property type="evidence" value="ECO:0007669"/>
    <property type="project" value="TreeGrafter"/>
</dbReference>
<gene>
    <name evidence="4" type="ORF">PG2T_14420</name>
</gene>
<keyword evidence="5" id="KW-1185">Reference proteome</keyword>
<dbReference type="InterPro" id="IPR048304">
    <property type="entry name" value="UbiD_Rift_dom"/>
</dbReference>
<dbReference type="Gene3D" id="3.40.1670.10">
    <property type="entry name" value="UbiD C-terminal domain-like"/>
    <property type="match status" value="1"/>
</dbReference>
<evidence type="ECO:0000313" key="5">
    <source>
        <dbReference type="Proteomes" id="UP000092952"/>
    </source>
</evidence>
<dbReference type="GO" id="GO:0016831">
    <property type="term" value="F:carboxy-lyase activity"/>
    <property type="evidence" value="ECO:0007669"/>
    <property type="project" value="InterPro"/>
</dbReference>
<dbReference type="Pfam" id="PF01977">
    <property type="entry name" value="UbiD"/>
    <property type="match status" value="1"/>
</dbReference>
<dbReference type="InterPro" id="IPR002830">
    <property type="entry name" value="UbiD"/>
</dbReference>
<evidence type="ECO:0000313" key="4">
    <source>
        <dbReference type="EMBL" id="ANX05257.1"/>
    </source>
</evidence>